<evidence type="ECO:0000313" key="3">
    <source>
        <dbReference type="Proteomes" id="UP001189624"/>
    </source>
</evidence>
<keyword evidence="1" id="KW-1133">Transmembrane helix</keyword>
<sequence length="158" mass="18189">MMLQRKTVTETPTLASRIHFSTFTLLSFQHSPASRSCFPFLLNSALSSQFSPIESPSEIPRSEIPKIKRPNLWCVRGSLPKDVLWGESLHALRVLDSCGDYHRDALRVRSVQAWVPQDQRHCQLLRFLRRLRRKKALPRICTTAIVLVHPSLVLFRSC</sequence>
<proteinExistence type="predicted"/>
<dbReference type="Gramene" id="rna-AYBTSS11_LOCUS23544">
    <property type="protein sequence ID" value="CAJ1971543.1"/>
    <property type="gene ID" value="gene-AYBTSS11_LOCUS23544"/>
</dbReference>
<dbReference type="AlphaFoldDB" id="A0AA86VS39"/>
<evidence type="ECO:0000313" key="2">
    <source>
        <dbReference type="EMBL" id="CAJ1971543.1"/>
    </source>
</evidence>
<reference evidence="2" key="1">
    <citation type="submission" date="2023-10" db="EMBL/GenBank/DDBJ databases">
        <authorList>
            <person name="Domelevo Entfellner J.-B."/>
        </authorList>
    </citation>
    <scope>NUCLEOTIDE SEQUENCE</scope>
</reference>
<keyword evidence="3" id="KW-1185">Reference proteome</keyword>
<name>A0AA86VS39_9FABA</name>
<protein>
    <submittedName>
        <fullName evidence="2">Uncharacterized protein</fullName>
    </submittedName>
</protein>
<dbReference type="EMBL" id="OY731405">
    <property type="protein sequence ID" value="CAJ1971543.1"/>
    <property type="molecule type" value="Genomic_DNA"/>
</dbReference>
<evidence type="ECO:0000256" key="1">
    <source>
        <dbReference type="SAM" id="Phobius"/>
    </source>
</evidence>
<gene>
    <name evidence="2" type="ORF">AYBTSS11_LOCUS23544</name>
</gene>
<organism evidence="2 3">
    <name type="scientific">Sphenostylis stenocarpa</name>
    <dbReference type="NCBI Taxonomy" id="92480"/>
    <lineage>
        <taxon>Eukaryota</taxon>
        <taxon>Viridiplantae</taxon>
        <taxon>Streptophyta</taxon>
        <taxon>Embryophyta</taxon>
        <taxon>Tracheophyta</taxon>
        <taxon>Spermatophyta</taxon>
        <taxon>Magnoliopsida</taxon>
        <taxon>eudicotyledons</taxon>
        <taxon>Gunneridae</taxon>
        <taxon>Pentapetalae</taxon>
        <taxon>rosids</taxon>
        <taxon>fabids</taxon>
        <taxon>Fabales</taxon>
        <taxon>Fabaceae</taxon>
        <taxon>Papilionoideae</taxon>
        <taxon>50 kb inversion clade</taxon>
        <taxon>NPAAA clade</taxon>
        <taxon>indigoferoid/millettioid clade</taxon>
        <taxon>Phaseoleae</taxon>
        <taxon>Sphenostylis</taxon>
    </lineage>
</organism>
<keyword evidence="1" id="KW-0472">Membrane</keyword>
<feature type="transmembrane region" description="Helical" evidence="1">
    <location>
        <begin position="136"/>
        <end position="155"/>
    </location>
</feature>
<accession>A0AA86VS39</accession>
<keyword evidence="1" id="KW-0812">Transmembrane</keyword>
<dbReference type="Proteomes" id="UP001189624">
    <property type="component" value="Chromosome 8"/>
</dbReference>